<reference evidence="4" key="1">
    <citation type="submission" date="2021-01" db="EMBL/GenBank/DDBJ databases">
        <authorList>
            <consortium name="Genoscope - CEA"/>
            <person name="William W."/>
        </authorList>
    </citation>
    <scope>NUCLEOTIDE SEQUENCE</scope>
</reference>
<evidence type="ECO:0000313" key="5">
    <source>
        <dbReference type="Proteomes" id="UP000692954"/>
    </source>
</evidence>
<evidence type="ECO:0000313" key="4">
    <source>
        <dbReference type="EMBL" id="CAD8122921.1"/>
    </source>
</evidence>
<feature type="region of interest" description="Disordered" evidence="2">
    <location>
        <begin position="377"/>
        <end position="406"/>
    </location>
</feature>
<dbReference type="PANTHER" id="PTHR43215">
    <property type="entry name" value="RADIAL SPOKE HEAD 1 HOMOLOG"/>
    <property type="match status" value="1"/>
</dbReference>
<dbReference type="InterPro" id="IPR000719">
    <property type="entry name" value="Prot_kinase_dom"/>
</dbReference>
<protein>
    <recommendedName>
        <fullName evidence="3">Protein kinase domain-containing protein</fullName>
    </recommendedName>
</protein>
<name>A0A8S1R497_9CILI</name>
<dbReference type="PANTHER" id="PTHR43215:SF14">
    <property type="entry name" value="RADIAL SPOKE HEAD 1 HOMOLOG"/>
    <property type="match status" value="1"/>
</dbReference>
<sequence>MGGSDSKPMNKLYEHFKQINMHNNDFPECQILQHKRDANQQFILRTISMTDEAHFKKAIHQYSVRQKINHPNILNLTNYFYEFEQQLCGQFYKVHLLFEYPQNNLERIQILNEIKLIDYLKQAIFGLACMQRNEISHNTLQLKYLYIVDGVVKVSDPQYFQQNSNYVQILQNPNCLDSIYLSPVLVNTIRTNSWQPQHNQYKSDLFTLGMLFLHLGLNQVNSSCYNYLKGKFMEDQLNIRLQKLRTQYGQQFCDWIQLMLIIQEDQRPDLIQMEQIINQQQIIGQSFQQQHNMPNVIPRQIIPVQPIGLIDTIHQPSQKSLQLDQFTYDVKINQSKRINQVQNICPKEYTHQYTIKSNSSQRSSTPINKVMIQTQYNQQQMRDNSVPKQKTQSQNASQRQMNQEQQNKDNFTDIINQTKQTNATTITDQSILSNKNVLQQMNLSLPPKQIINKMMIPQSQMQNQQQESKILTIQVFQAQQDQCDSLSMVFPKEVISKPSQFDENIDSLMDEDINTQRLGNSSYSKILSDSTNLPQQIKNTLTKEFNLPYDISQIKVNGPEFVVEHYGNGSRYEGMKMNGMRHGQGRFYYQDGGLYDGEWKENKMHGEGTLYYGTGQPAYEGQWKEDQFQGYGTLYNEHPQLLQECFDYRDFDNVEDYWSKYSGNFEMDNKEGQGSLHLTNGERFVGGFQRDCVNGKGVFYSMGGKMMEGIWVENKLVC</sequence>
<dbReference type="Pfam" id="PF02493">
    <property type="entry name" value="MORN"/>
    <property type="match status" value="4"/>
</dbReference>
<feature type="compositionally biased region" description="Polar residues" evidence="2">
    <location>
        <begin position="377"/>
        <end position="405"/>
    </location>
</feature>
<dbReference type="EMBL" id="CAJJDN010000141">
    <property type="protein sequence ID" value="CAD8122921.1"/>
    <property type="molecule type" value="Genomic_DNA"/>
</dbReference>
<organism evidence="4 5">
    <name type="scientific">Paramecium sonneborni</name>
    <dbReference type="NCBI Taxonomy" id="65129"/>
    <lineage>
        <taxon>Eukaryota</taxon>
        <taxon>Sar</taxon>
        <taxon>Alveolata</taxon>
        <taxon>Ciliophora</taxon>
        <taxon>Intramacronucleata</taxon>
        <taxon>Oligohymenophorea</taxon>
        <taxon>Peniculida</taxon>
        <taxon>Parameciidae</taxon>
        <taxon>Paramecium</taxon>
    </lineage>
</organism>
<comment type="caution">
    <text evidence="4">The sequence shown here is derived from an EMBL/GenBank/DDBJ whole genome shotgun (WGS) entry which is preliminary data.</text>
</comment>
<keyword evidence="1" id="KW-0677">Repeat</keyword>
<accession>A0A8S1R497</accession>
<dbReference type="InterPro" id="IPR003409">
    <property type="entry name" value="MORN"/>
</dbReference>
<keyword evidence="5" id="KW-1185">Reference proteome</keyword>
<dbReference type="Proteomes" id="UP000692954">
    <property type="component" value="Unassembled WGS sequence"/>
</dbReference>
<dbReference type="PROSITE" id="PS50011">
    <property type="entry name" value="PROTEIN_KINASE_DOM"/>
    <property type="match status" value="1"/>
</dbReference>
<dbReference type="OrthoDB" id="284854at2759"/>
<dbReference type="GO" id="GO:0005524">
    <property type="term" value="F:ATP binding"/>
    <property type="evidence" value="ECO:0007669"/>
    <property type="project" value="InterPro"/>
</dbReference>
<evidence type="ECO:0000259" key="3">
    <source>
        <dbReference type="PROSITE" id="PS50011"/>
    </source>
</evidence>
<gene>
    <name evidence="4" type="ORF">PSON_ATCC_30995.1.T1410084</name>
</gene>
<evidence type="ECO:0000256" key="1">
    <source>
        <dbReference type="ARBA" id="ARBA00022737"/>
    </source>
</evidence>
<proteinExistence type="predicted"/>
<evidence type="ECO:0000256" key="2">
    <source>
        <dbReference type="SAM" id="MobiDB-lite"/>
    </source>
</evidence>
<dbReference type="SMART" id="SM00698">
    <property type="entry name" value="MORN"/>
    <property type="match status" value="4"/>
</dbReference>
<dbReference type="AlphaFoldDB" id="A0A8S1R497"/>
<feature type="domain" description="Protein kinase" evidence="3">
    <location>
        <begin position="1"/>
        <end position="283"/>
    </location>
</feature>
<dbReference type="GO" id="GO:0004672">
    <property type="term" value="F:protein kinase activity"/>
    <property type="evidence" value="ECO:0007669"/>
    <property type="project" value="InterPro"/>
</dbReference>